<evidence type="ECO:0000259" key="8">
    <source>
        <dbReference type="PROSITE" id="PS50802"/>
    </source>
</evidence>
<feature type="region of interest" description="Disordered" evidence="7">
    <location>
        <begin position="1"/>
        <end position="41"/>
    </location>
</feature>
<keyword evidence="5" id="KW-0378">Hydrolase</keyword>
<dbReference type="SUPFAM" id="SSF54001">
    <property type="entry name" value="Cysteine proteinases"/>
    <property type="match status" value="1"/>
</dbReference>
<evidence type="ECO:0000256" key="1">
    <source>
        <dbReference type="ARBA" id="ARBA00000707"/>
    </source>
</evidence>
<dbReference type="GO" id="GO:0043130">
    <property type="term" value="F:ubiquitin binding"/>
    <property type="evidence" value="ECO:0007669"/>
    <property type="project" value="TreeGrafter"/>
</dbReference>
<dbReference type="GO" id="GO:0005634">
    <property type="term" value="C:nucleus"/>
    <property type="evidence" value="ECO:0007669"/>
    <property type="project" value="TreeGrafter"/>
</dbReference>
<dbReference type="InterPro" id="IPR019400">
    <property type="entry name" value="Peptidase_C65_otubain"/>
</dbReference>
<dbReference type="EMBL" id="BRPK01000017">
    <property type="protein sequence ID" value="GLB44629.1"/>
    <property type="molecule type" value="Genomic_DNA"/>
</dbReference>
<keyword evidence="4" id="KW-0833">Ubl conjugation pathway</keyword>
<proteinExistence type="predicted"/>
<dbReference type="GO" id="GO:0004843">
    <property type="term" value="F:cysteine-type deubiquitinase activity"/>
    <property type="evidence" value="ECO:0007669"/>
    <property type="project" value="UniProtKB-EC"/>
</dbReference>
<feature type="domain" description="OTU" evidence="8">
    <location>
        <begin position="103"/>
        <end position="311"/>
    </location>
</feature>
<evidence type="ECO:0000313" key="9">
    <source>
        <dbReference type="EMBL" id="GLB44629.1"/>
    </source>
</evidence>
<dbReference type="InterPro" id="IPR042468">
    <property type="entry name" value="Peptidase_C65_otubain_sub1"/>
</dbReference>
<dbReference type="PANTHER" id="PTHR12931">
    <property type="entry name" value="UBIQUITIN THIOLESTERASE PROTEIN OTUB"/>
    <property type="match status" value="1"/>
</dbReference>
<name>A0A9P3PZU1_LYOSH</name>
<protein>
    <recommendedName>
        <fullName evidence="2">ubiquitinyl hydrolase 1</fullName>
        <ecNumber evidence="2">3.4.19.12</ecNumber>
    </recommendedName>
</protein>
<evidence type="ECO:0000256" key="3">
    <source>
        <dbReference type="ARBA" id="ARBA00022670"/>
    </source>
</evidence>
<dbReference type="AlphaFoldDB" id="A0A9P3PZU1"/>
<keyword evidence="6" id="KW-0788">Thiol protease</keyword>
<dbReference type="Gene3D" id="3.30.200.60">
    <property type="entry name" value="Peptidase C65 Otubain, subdomain 1"/>
    <property type="match status" value="1"/>
</dbReference>
<evidence type="ECO:0000256" key="5">
    <source>
        <dbReference type="ARBA" id="ARBA00022801"/>
    </source>
</evidence>
<dbReference type="Pfam" id="PF10275">
    <property type="entry name" value="Peptidase_C65"/>
    <property type="match status" value="1"/>
</dbReference>
<dbReference type="OrthoDB" id="18915at2759"/>
<gene>
    <name evidence="9" type="ORF">LshimejAT787_1702560</name>
</gene>
<evidence type="ECO:0000313" key="10">
    <source>
        <dbReference type="Proteomes" id="UP001063166"/>
    </source>
</evidence>
<dbReference type="Proteomes" id="UP001063166">
    <property type="component" value="Unassembled WGS sequence"/>
</dbReference>
<dbReference type="GO" id="GO:0006508">
    <property type="term" value="P:proteolysis"/>
    <property type="evidence" value="ECO:0007669"/>
    <property type="project" value="UniProtKB-KW"/>
</dbReference>
<dbReference type="GO" id="GO:0071108">
    <property type="term" value="P:protein K48-linked deubiquitination"/>
    <property type="evidence" value="ECO:0007669"/>
    <property type="project" value="TreeGrafter"/>
</dbReference>
<dbReference type="InterPro" id="IPR042467">
    <property type="entry name" value="Peptidase_C65_otubain_sub2"/>
</dbReference>
<evidence type="ECO:0000256" key="7">
    <source>
        <dbReference type="SAM" id="MobiDB-lite"/>
    </source>
</evidence>
<keyword evidence="10" id="KW-1185">Reference proteome</keyword>
<comment type="caution">
    <text evidence="9">The sequence shown here is derived from an EMBL/GenBank/DDBJ whole genome shotgun (WGS) entry which is preliminary data.</text>
</comment>
<accession>A0A9P3PZU1</accession>
<sequence>MNTSPTKPPPAPKTKPASLPDVEDGDSFGQGSAVDEHTGFPTDIASLTPAQLYELNLGLFNESLPDRPLIDEIAPISELRAEYENGSPSFVQQISWLEGQGFHSIRRTRGDGDCFYRSTAFAFVERLIHAPNPDSSVQHALSTLEATLPMLKEVGFEKLVYDDFYEALVSLVQNVLTPDDIGMKLNPVRLLEAFQKPEISNSIVVYLRLVTSAQIRLSPFDFRDFLFHPETAEQMDPTLFCEHFVEATGKEADHVQMTALCRALRLNVDVAYLDGRRNDAVDFVQFREAKDQTKPLVLLYRPGHYDILVGGR</sequence>
<dbReference type="PANTHER" id="PTHR12931:SF15">
    <property type="entry name" value="UBIQUITIN THIOESTERASE OTUBAIN-LIKE"/>
    <property type="match status" value="1"/>
</dbReference>
<dbReference type="EC" id="3.4.19.12" evidence="2"/>
<dbReference type="InterPro" id="IPR038765">
    <property type="entry name" value="Papain-like_cys_pep_sf"/>
</dbReference>
<evidence type="ECO:0000256" key="2">
    <source>
        <dbReference type="ARBA" id="ARBA00012759"/>
    </source>
</evidence>
<evidence type="ECO:0000256" key="6">
    <source>
        <dbReference type="ARBA" id="ARBA00022807"/>
    </source>
</evidence>
<organism evidence="9 10">
    <name type="scientific">Lyophyllum shimeji</name>
    <name type="common">Hon-shimeji</name>
    <name type="synonym">Tricholoma shimeji</name>
    <dbReference type="NCBI Taxonomy" id="47721"/>
    <lineage>
        <taxon>Eukaryota</taxon>
        <taxon>Fungi</taxon>
        <taxon>Dikarya</taxon>
        <taxon>Basidiomycota</taxon>
        <taxon>Agaricomycotina</taxon>
        <taxon>Agaricomycetes</taxon>
        <taxon>Agaricomycetidae</taxon>
        <taxon>Agaricales</taxon>
        <taxon>Tricholomatineae</taxon>
        <taxon>Lyophyllaceae</taxon>
        <taxon>Lyophyllum</taxon>
    </lineage>
</organism>
<reference evidence="9" key="1">
    <citation type="submission" date="2022-07" db="EMBL/GenBank/DDBJ databases">
        <title>The genome of Lyophyllum shimeji provides insight into the initial evolution of ectomycorrhizal fungal genome.</title>
        <authorList>
            <person name="Kobayashi Y."/>
            <person name="Shibata T."/>
            <person name="Hirakawa H."/>
            <person name="Shigenobu S."/>
            <person name="Nishiyama T."/>
            <person name="Yamada A."/>
            <person name="Hasebe M."/>
            <person name="Kawaguchi M."/>
        </authorList>
    </citation>
    <scope>NUCLEOTIDE SEQUENCE</scope>
    <source>
        <strain evidence="9">AT787</strain>
    </source>
</reference>
<dbReference type="Gene3D" id="1.20.1300.20">
    <property type="entry name" value="Peptidase C65 Otubain, subdomain 2"/>
    <property type="match status" value="1"/>
</dbReference>
<evidence type="ECO:0000256" key="4">
    <source>
        <dbReference type="ARBA" id="ARBA00022786"/>
    </source>
</evidence>
<feature type="compositionally biased region" description="Pro residues" evidence="7">
    <location>
        <begin position="1"/>
        <end position="13"/>
    </location>
</feature>
<keyword evidence="3" id="KW-0645">Protease</keyword>
<comment type="catalytic activity">
    <reaction evidence="1">
        <text>Thiol-dependent hydrolysis of ester, thioester, amide, peptide and isopeptide bonds formed by the C-terminal Gly of ubiquitin (a 76-residue protein attached to proteins as an intracellular targeting signal).</text>
        <dbReference type="EC" id="3.4.19.12"/>
    </reaction>
</comment>
<dbReference type="CDD" id="cd22749">
    <property type="entry name" value="Otubain_C65"/>
    <property type="match status" value="1"/>
</dbReference>
<dbReference type="InterPro" id="IPR003323">
    <property type="entry name" value="OTU_dom"/>
</dbReference>
<dbReference type="PROSITE" id="PS50802">
    <property type="entry name" value="OTU"/>
    <property type="match status" value="1"/>
</dbReference>